<evidence type="ECO:0000256" key="2">
    <source>
        <dbReference type="SAM" id="MobiDB-lite"/>
    </source>
</evidence>
<dbReference type="Proteomes" id="UP000658514">
    <property type="component" value="Unassembled WGS sequence"/>
</dbReference>
<proteinExistence type="predicted"/>
<name>A0ABR8AEL5_9CYAN</name>
<accession>A0ABR8AEL5</accession>
<dbReference type="RefSeq" id="WP_190545873.1">
    <property type="nucleotide sequence ID" value="NZ_CAWPNO010000074.1"/>
</dbReference>
<evidence type="ECO:0000313" key="3">
    <source>
        <dbReference type="EMBL" id="MBD2198343.1"/>
    </source>
</evidence>
<evidence type="ECO:0000256" key="1">
    <source>
        <dbReference type="SAM" id="Coils"/>
    </source>
</evidence>
<protein>
    <submittedName>
        <fullName evidence="3">Uncharacterized protein</fullName>
    </submittedName>
</protein>
<sequence length="493" mass="56101">MTDIFKVASGEAAAIQRHYEQIIEVLLQTLLNAKHDNQRQGLKIFDGNRLVYGHDKNQFRDEVSGLSGQLLNPQIIVQLQQLRSARVGGMVEGATNKTVELDGRIVLQSDEQGRVIINNLLQPEVVKSTNNHQTLDADESINPEVVKSTKNYQMLDADESTNRDNLIEFTNPELLGNNYDKEVQEYKDFSNNPGSTRVMQSLQALEDSPLKNLLANEIVQLQAEIKALRQQQNVYQTLIEKRLQQSQNLSWWQQSINNVSLVVDSVNYAVKMGIKEFKQHSEQYRIATSLKTLFHTQTHPGALEYQATQYQISRDGSLYKITESETGKLLMQFRSTNLGVRVEARNLEPTHVQDINALMRSLKRHEPIPASFTPVGKQEAEYFARIDKITNALVQYAIAHQRDVEIDGVFSYKWQATTNGKVNIYAKDGRGSVLEKSEGQLKSSMSERDLIYFEQILPKLQPAYQRQQESTALRSPTVERSPSPKINSNELER</sequence>
<organism evidence="3 4">
    <name type="scientific">Calothrix parietina FACHB-288</name>
    <dbReference type="NCBI Taxonomy" id="2692896"/>
    <lineage>
        <taxon>Bacteria</taxon>
        <taxon>Bacillati</taxon>
        <taxon>Cyanobacteriota</taxon>
        <taxon>Cyanophyceae</taxon>
        <taxon>Nostocales</taxon>
        <taxon>Calotrichaceae</taxon>
        <taxon>Calothrix</taxon>
    </lineage>
</organism>
<evidence type="ECO:0000313" key="4">
    <source>
        <dbReference type="Proteomes" id="UP000658514"/>
    </source>
</evidence>
<gene>
    <name evidence="3" type="ORF">H6G24_23025</name>
</gene>
<keyword evidence="1" id="KW-0175">Coiled coil</keyword>
<feature type="coiled-coil region" evidence="1">
    <location>
        <begin position="211"/>
        <end position="238"/>
    </location>
</feature>
<comment type="caution">
    <text evidence="3">The sequence shown here is derived from an EMBL/GenBank/DDBJ whole genome shotgun (WGS) entry which is preliminary data.</text>
</comment>
<feature type="region of interest" description="Disordered" evidence="2">
    <location>
        <begin position="464"/>
        <end position="493"/>
    </location>
</feature>
<dbReference type="EMBL" id="JACJQH010000040">
    <property type="protein sequence ID" value="MBD2198343.1"/>
    <property type="molecule type" value="Genomic_DNA"/>
</dbReference>
<keyword evidence="4" id="KW-1185">Reference proteome</keyword>
<reference evidence="3 4" key="1">
    <citation type="journal article" date="2020" name="ISME J.">
        <title>Comparative genomics reveals insights into cyanobacterial evolution and habitat adaptation.</title>
        <authorList>
            <person name="Chen M.Y."/>
            <person name="Teng W.K."/>
            <person name="Zhao L."/>
            <person name="Hu C.X."/>
            <person name="Zhou Y.K."/>
            <person name="Han B.P."/>
            <person name="Song L.R."/>
            <person name="Shu W.S."/>
        </authorList>
    </citation>
    <scope>NUCLEOTIDE SEQUENCE [LARGE SCALE GENOMIC DNA]</scope>
    <source>
        <strain evidence="3 4">FACHB-288</strain>
    </source>
</reference>